<dbReference type="AlphaFoldDB" id="A0A7W7VMR2"/>
<feature type="region of interest" description="Disordered" evidence="1">
    <location>
        <begin position="46"/>
        <end position="77"/>
    </location>
</feature>
<dbReference type="RefSeq" id="WP_184714344.1">
    <property type="nucleotide sequence ID" value="NZ_JACHJP010000002.1"/>
</dbReference>
<proteinExistence type="predicted"/>
<sequence length="146" mass="15252">MTLASALTACGVPTTDLDAAGVIQALAKQGMPVTLTVTYDASNDPNKLLGRPNGYTSKASFTDRRVDPSKTSAAKPGDVELGGSVEVFASADEAEARAAYIGEIGKKLPMLGEYDYVKGSVLVRVSRELTPTDAQPYEAALGKIVE</sequence>
<gene>
    <name evidence="2" type="ORF">FHS44_002804</name>
</gene>
<evidence type="ECO:0000313" key="2">
    <source>
        <dbReference type="EMBL" id="MBB4915719.1"/>
    </source>
</evidence>
<keyword evidence="3" id="KW-1185">Reference proteome</keyword>
<evidence type="ECO:0000256" key="1">
    <source>
        <dbReference type="SAM" id="MobiDB-lite"/>
    </source>
</evidence>
<organism evidence="2 3">
    <name type="scientific">Streptosporangium saharense</name>
    <dbReference type="NCBI Taxonomy" id="1706840"/>
    <lineage>
        <taxon>Bacteria</taxon>
        <taxon>Bacillati</taxon>
        <taxon>Actinomycetota</taxon>
        <taxon>Actinomycetes</taxon>
        <taxon>Streptosporangiales</taxon>
        <taxon>Streptosporangiaceae</taxon>
        <taxon>Streptosporangium</taxon>
    </lineage>
</organism>
<evidence type="ECO:0000313" key="3">
    <source>
        <dbReference type="Proteomes" id="UP000552644"/>
    </source>
</evidence>
<comment type="caution">
    <text evidence="2">The sequence shown here is derived from an EMBL/GenBank/DDBJ whole genome shotgun (WGS) entry which is preliminary data.</text>
</comment>
<reference evidence="2 3" key="1">
    <citation type="submission" date="2020-08" db="EMBL/GenBank/DDBJ databases">
        <title>Genomic Encyclopedia of Type Strains, Phase III (KMG-III): the genomes of soil and plant-associated and newly described type strains.</title>
        <authorList>
            <person name="Whitman W."/>
        </authorList>
    </citation>
    <scope>NUCLEOTIDE SEQUENCE [LARGE SCALE GENOMIC DNA]</scope>
    <source>
        <strain evidence="2 3">CECT 8840</strain>
    </source>
</reference>
<dbReference type="EMBL" id="JACHJP010000002">
    <property type="protein sequence ID" value="MBB4915719.1"/>
    <property type="molecule type" value="Genomic_DNA"/>
</dbReference>
<accession>A0A7W7VMR2</accession>
<name>A0A7W7VMR2_9ACTN</name>
<protein>
    <submittedName>
        <fullName evidence="2">Uncharacterized protein</fullName>
    </submittedName>
</protein>
<dbReference type="Proteomes" id="UP000552644">
    <property type="component" value="Unassembled WGS sequence"/>
</dbReference>